<comment type="caution">
    <text evidence="7">The sequence shown here is derived from an EMBL/GenBank/DDBJ whole genome shotgun (WGS) entry which is preliminary data.</text>
</comment>
<dbReference type="GO" id="GO:0008236">
    <property type="term" value="F:serine-type peptidase activity"/>
    <property type="evidence" value="ECO:0007669"/>
    <property type="project" value="UniProtKB-KW"/>
</dbReference>
<dbReference type="SMART" id="SM00228">
    <property type="entry name" value="PDZ"/>
    <property type="match status" value="1"/>
</dbReference>
<dbReference type="Pfam" id="PF13180">
    <property type="entry name" value="PDZ_2"/>
    <property type="match status" value="1"/>
</dbReference>
<dbReference type="Pfam" id="PF22694">
    <property type="entry name" value="CtpB_N-like"/>
    <property type="match status" value="1"/>
</dbReference>
<dbReference type="FunFam" id="3.90.226.10:FF:000029">
    <property type="entry name" value="Peptidase, S41 family"/>
    <property type="match status" value="1"/>
</dbReference>
<feature type="domain" description="PDZ" evidence="6">
    <location>
        <begin position="90"/>
        <end position="158"/>
    </location>
</feature>
<dbReference type="InterPro" id="IPR036034">
    <property type="entry name" value="PDZ_sf"/>
</dbReference>
<dbReference type="Pfam" id="PF03572">
    <property type="entry name" value="Peptidase_S41"/>
    <property type="match status" value="1"/>
</dbReference>
<protein>
    <submittedName>
        <fullName evidence="7">Peptidase S41</fullName>
    </submittedName>
</protein>
<dbReference type="SUPFAM" id="SSF50156">
    <property type="entry name" value="PDZ domain-like"/>
    <property type="match status" value="1"/>
</dbReference>
<keyword evidence="8" id="KW-1185">Reference proteome</keyword>
<dbReference type="InterPro" id="IPR005151">
    <property type="entry name" value="Tail-specific_protease"/>
</dbReference>
<accession>A0A0C2HND1</accession>
<dbReference type="PANTHER" id="PTHR32060">
    <property type="entry name" value="TAIL-SPECIFIC PROTEASE"/>
    <property type="match status" value="1"/>
</dbReference>
<dbReference type="SMART" id="SM00245">
    <property type="entry name" value="TSPc"/>
    <property type="match status" value="1"/>
</dbReference>
<dbReference type="InterPro" id="IPR029045">
    <property type="entry name" value="ClpP/crotonase-like_dom_sf"/>
</dbReference>
<evidence type="ECO:0000313" key="8">
    <source>
        <dbReference type="Proteomes" id="UP000035068"/>
    </source>
</evidence>
<dbReference type="GO" id="GO:0004175">
    <property type="term" value="F:endopeptidase activity"/>
    <property type="evidence" value="ECO:0007669"/>
    <property type="project" value="TreeGrafter"/>
</dbReference>
<dbReference type="GO" id="GO:0030288">
    <property type="term" value="C:outer membrane-bounded periplasmic space"/>
    <property type="evidence" value="ECO:0007669"/>
    <property type="project" value="TreeGrafter"/>
</dbReference>
<evidence type="ECO:0000256" key="1">
    <source>
        <dbReference type="ARBA" id="ARBA00009179"/>
    </source>
</evidence>
<dbReference type="PROSITE" id="PS50106">
    <property type="entry name" value="PDZ"/>
    <property type="match status" value="1"/>
</dbReference>
<proteinExistence type="inferred from homology"/>
<dbReference type="AlphaFoldDB" id="A0A0C2HND1"/>
<dbReference type="PANTHER" id="PTHR32060:SF30">
    <property type="entry name" value="CARBOXY-TERMINAL PROCESSING PROTEASE CTPA"/>
    <property type="match status" value="1"/>
</dbReference>
<dbReference type="InterPro" id="IPR055210">
    <property type="entry name" value="CtpA/B_N"/>
</dbReference>
<dbReference type="RefSeq" id="WP_040098983.1">
    <property type="nucleotide sequence ID" value="NZ_JWJD01000003.1"/>
</dbReference>
<evidence type="ECO:0000256" key="4">
    <source>
        <dbReference type="ARBA" id="ARBA00022825"/>
    </source>
</evidence>
<evidence type="ECO:0000259" key="6">
    <source>
        <dbReference type="PROSITE" id="PS50106"/>
    </source>
</evidence>
<comment type="similarity">
    <text evidence="1 5">Belongs to the peptidase S41A family.</text>
</comment>
<dbReference type="FunFam" id="2.30.42.10:FF:000063">
    <property type="entry name" value="Peptidase, S41 family"/>
    <property type="match status" value="1"/>
</dbReference>
<sequence>MIFRRRSVIVLLLAALFVTGLASTGKFYRLAIAEARTSAYQELDLFTDVLALIRQSYVEEVPFKDLIYGAINGMLASLDPHSAFLPPDMYQEMKTDTRGEFGGLGIEISLRDGILTVVAPIEDTPAHRIGLEAGDQILKIEDRFTKDMGIMDAVKLMRGKPGTKVTITIMRETFDKPREFTITREIIKVRSIRAHILEDGFGYLRIAQFQERTTADLHKALEQLRKDNQGNLSGLVLDLRNNPGGLLDQAVDVADAFLAEGLIVYTEGREKASQLRFAAKKSGKEPDYPIVVLINGGSASASEIVAGALQDHNRAVVLGVPSFGKGSVQTIVPLGDDSGLRLTTALYYTPNGISIQARGITPDILVHPLGVKEALDAEDFREKDLDKHVNGPEPEDDERRFQLGEQDRQDYQLMRALDLLKGWQLLKKLDLTAA</sequence>
<dbReference type="Gene3D" id="3.90.226.10">
    <property type="entry name" value="2-enoyl-CoA Hydratase, Chain A, domain 1"/>
    <property type="match status" value="1"/>
</dbReference>
<keyword evidence="2 5" id="KW-0645">Protease</keyword>
<dbReference type="GO" id="GO:0006508">
    <property type="term" value="P:proteolysis"/>
    <property type="evidence" value="ECO:0007669"/>
    <property type="project" value="UniProtKB-KW"/>
</dbReference>
<name>A0A0C2HND1_9BACT</name>
<evidence type="ECO:0000313" key="7">
    <source>
        <dbReference type="EMBL" id="KIH76455.1"/>
    </source>
</evidence>
<keyword evidence="4 5" id="KW-0720">Serine protease</keyword>
<gene>
    <name evidence="7" type="ORF">GFER_09625</name>
</gene>
<keyword evidence="3 5" id="KW-0378">Hydrolase</keyword>
<dbReference type="Proteomes" id="UP000035068">
    <property type="component" value="Unassembled WGS sequence"/>
</dbReference>
<dbReference type="GO" id="GO:0007165">
    <property type="term" value="P:signal transduction"/>
    <property type="evidence" value="ECO:0007669"/>
    <property type="project" value="TreeGrafter"/>
</dbReference>
<dbReference type="CDD" id="cd06782">
    <property type="entry name" value="cpPDZ_CPP-like"/>
    <property type="match status" value="1"/>
</dbReference>
<dbReference type="SUPFAM" id="SSF52096">
    <property type="entry name" value="ClpP/crotonase"/>
    <property type="match status" value="1"/>
</dbReference>
<dbReference type="InterPro" id="IPR004447">
    <property type="entry name" value="Peptidase_S41A"/>
</dbReference>
<dbReference type="Gene3D" id="2.30.42.10">
    <property type="match status" value="1"/>
</dbReference>
<organism evidence="7 8">
    <name type="scientific">Geoalkalibacter ferrihydriticus DSM 17813</name>
    <dbReference type="NCBI Taxonomy" id="1121915"/>
    <lineage>
        <taxon>Bacteria</taxon>
        <taxon>Pseudomonadati</taxon>
        <taxon>Thermodesulfobacteriota</taxon>
        <taxon>Desulfuromonadia</taxon>
        <taxon>Desulfuromonadales</taxon>
        <taxon>Geoalkalibacteraceae</taxon>
        <taxon>Geoalkalibacter</taxon>
    </lineage>
</organism>
<dbReference type="EMBL" id="JWJD01000003">
    <property type="protein sequence ID" value="KIH76455.1"/>
    <property type="molecule type" value="Genomic_DNA"/>
</dbReference>
<dbReference type="Gene3D" id="3.30.750.44">
    <property type="match status" value="1"/>
</dbReference>
<dbReference type="CDD" id="cd07560">
    <property type="entry name" value="Peptidase_S41_CPP"/>
    <property type="match status" value="1"/>
</dbReference>
<dbReference type="NCBIfam" id="TIGR00225">
    <property type="entry name" value="prc"/>
    <property type="match status" value="1"/>
</dbReference>
<dbReference type="InterPro" id="IPR001478">
    <property type="entry name" value="PDZ"/>
</dbReference>
<evidence type="ECO:0000256" key="5">
    <source>
        <dbReference type="RuleBase" id="RU004404"/>
    </source>
</evidence>
<evidence type="ECO:0000256" key="3">
    <source>
        <dbReference type="ARBA" id="ARBA00022801"/>
    </source>
</evidence>
<reference evidence="7 8" key="1">
    <citation type="submission" date="2014-12" db="EMBL/GenBank/DDBJ databases">
        <title>Genomes of Geoalkalibacter ferrihydriticus and Geoalkalibacter subterraneus, two haloalkaliphilic metal-reducing members of the Geobacteraceae.</title>
        <authorList>
            <person name="Badalamenti J.P."/>
            <person name="Torres C.I."/>
            <person name="Krajmalnik-Brown R."/>
            <person name="Bond D.R."/>
        </authorList>
    </citation>
    <scope>NUCLEOTIDE SEQUENCE [LARGE SCALE GENOMIC DNA]</scope>
    <source>
        <strain evidence="7 8">DSM 17813</strain>
    </source>
</reference>
<evidence type="ECO:0000256" key="2">
    <source>
        <dbReference type="ARBA" id="ARBA00022670"/>
    </source>
</evidence>